<proteinExistence type="predicted"/>
<name>A0A6A7N786_9BURK</name>
<reference evidence="1 2" key="1">
    <citation type="submission" date="2019-10" db="EMBL/GenBank/DDBJ databases">
        <title>Two novel species isolated from a subtropical stream in China.</title>
        <authorList>
            <person name="Lu H."/>
        </authorList>
    </citation>
    <scope>NUCLEOTIDE SEQUENCE [LARGE SCALE GENOMIC DNA]</scope>
    <source>
        <strain evidence="1 2">FT29W</strain>
    </source>
</reference>
<dbReference type="Proteomes" id="UP000440498">
    <property type="component" value="Unassembled WGS sequence"/>
</dbReference>
<protein>
    <submittedName>
        <fullName evidence="1">Uncharacterized protein</fullName>
    </submittedName>
</protein>
<evidence type="ECO:0000313" key="1">
    <source>
        <dbReference type="EMBL" id="MQA40657.1"/>
    </source>
</evidence>
<gene>
    <name evidence="1" type="ORF">GEV02_21115</name>
</gene>
<sequence length="118" mass="12698">MKFVLDAAIGARAAGYAFRDAACVFPDCPPAIVAFKHEPDPVYLLIDESAGEHKPRSTPKAVCMLESAVAITKLLLTMVVPMDAPYPPTAVRWSGRSRGPFVVYRFAVVDAASSIHHG</sequence>
<accession>A0A6A7N786</accession>
<evidence type="ECO:0000313" key="2">
    <source>
        <dbReference type="Proteomes" id="UP000440498"/>
    </source>
</evidence>
<dbReference type="RefSeq" id="WP_152839953.1">
    <property type="nucleotide sequence ID" value="NZ_WHUG01000009.1"/>
</dbReference>
<dbReference type="EMBL" id="WHUG01000009">
    <property type="protein sequence ID" value="MQA40657.1"/>
    <property type="molecule type" value="Genomic_DNA"/>
</dbReference>
<comment type="caution">
    <text evidence="1">The sequence shown here is derived from an EMBL/GenBank/DDBJ whole genome shotgun (WGS) entry which is preliminary data.</text>
</comment>
<dbReference type="AlphaFoldDB" id="A0A6A7N786"/>
<organism evidence="1 2">
    <name type="scientific">Rugamonas aquatica</name>
    <dbReference type="NCBI Taxonomy" id="2743357"/>
    <lineage>
        <taxon>Bacteria</taxon>
        <taxon>Pseudomonadati</taxon>
        <taxon>Pseudomonadota</taxon>
        <taxon>Betaproteobacteria</taxon>
        <taxon>Burkholderiales</taxon>
        <taxon>Oxalobacteraceae</taxon>
        <taxon>Telluria group</taxon>
        <taxon>Rugamonas</taxon>
    </lineage>
</organism>
<keyword evidence="2" id="KW-1185">Reference proteome</keyword>